<evidence type="ECO:0000313" key="4">
    <source>
        <dbReference type="Proteomes" id="UP000291084"/>
    </source>
</evidence>
<dbReference type="SUPFAM" id="SSF57997">
    <property type="entry name" value="Tropomyosin"/>
    <property type="match status" value="1"/>
</dbReference>
<sequence length="187" mass="20549">MQKKLAFPVSKSLDQFKSLYGSISGASKPLSSRPSVDTVSSGSFANLKLTAEKLVKEQASAKTDLENANAKLKKSQACVRALEEKLQNALNENAKLQVKQKEDEKLWKGLESKFSSTKTLCDQLTETLQNLAGLVQDAEKDKETLENKLSASSKTLDSLSKQMDGLSLKLDSAQEAIRTRNIWLSLL</sequence>
<accession>A0A0S3RMJ7</accession>
<evidence type="ECO:0000313" key="3">
    <source>
        <dbReference type="EMBL" id="BAT81830.1"/>
    </source>
</evidence>
<evidence type="ECO:0000256" key="2">
    <source>
        <dbReference type="SAM" id="Coils"/>
    </source>
</evidence>
<dbReference type="GO" id="GO:0007131">
    <property type="term" value="P:reciprocal meiotic recombination"/>
    <property type="evidence" value="ECO:0007669"/>
    <property type="project" value="TreeGrafter"/>
</dbReference>
<feature type="coiled-coil region" evidence="2">
    <location>
        <begin position="51"/>
        <end position="176"/>
    </location>
</feature>
<keyword evidence="1 2" id="KW-0175">Coiled coil</keyword>
<name>A0A0S3RMJ7_PHAAN</name>
<evidence type="ECO:0000256" key="1">
    <source>
        <dbReference type="ARBA" id="ARBA00023054"/>
    </source>
</evidence>
<dbReference type="AlphaFoldDB" id="A0A0S3RMJ7"/>
<dbReference type="PANTHER" id="PTHR23160:SF3">
    <property type="entry name" value="SYNAPTONEMAL COMPLEX PROTEIN 1-RELATED"/>
    <property type="match status" value="1"/>
</dbReference>
<keyword evidence="4" id="KW-1185">Reference proteome</keyword>
<gene>
    <name evidence="3" type="primary">Vigan.03G172000</name>
    <name evidence="3" type="ORF">VIGAN_03172000</name>
</gene>
<dbReference type="EMBL" id="AP015036">
    <property type="protein sequence ID" value="BAT81830.1"/>
    <property type="molecule type" value="Genomic_DNA"/>
</dbReference>
<organism evidence="3 4">
    <name type="scientific">Vigna angularis var. angularis</name>
    <dbReference type="NCBI Taxonomy" id="157739"/>
    <lineage>
        <taxon>Eukaryota</taxon>
        <taxon>Viridiplantae</taxon>
        <taxon>Streptophyta</taxon>
        <taxon>Embryophyta</taxon>
        <taxon>Tracheophyta</taxon>
        <taxon>Spermatophyta</taxon>
        <taxon>Magnoliopsida</taxon>
        <taxon>eudicotyledons</taxon>
        <taxon>Gunneridae</taxon>
        <taxon>Pentapetalae</taxon>
        <taxon>rosids</taxon>
        <taxon>fabids</taxon>
        <taxon>Fabales</taxon>
        <taxon>Fabaceae</taxon>
        <taxon>Papilionoideae</taxon>
        <taxon>50 kb inversion clade</taxon>
        <taxon>NPAAA clade</taxon>
        <taxon>indigoferoid/millettioid clade</taxon>
        <taxon>Phaseoleae</taxon>
        <taxon>Vigna</taxon>
    </lineage>
</organism>
<dbReference type="Proteomes" id="UP000291084">
    <property type="component" value="Chromosome 3"/>
</dbReference>
<dbReference type="Gene3D" id="1.10.287.1490">
    <property type="match status" value="1"/>
</dbReference>
<dbReference type="OrthoDB" id="783434at2759"/>
<protein>
    <submittedName>
        <fullName evidence="3">Uncharacterized protein</fullName>
    </submittedName>
</protein>
<proteinExistence type="predicted"/>
<reference evidence="3 4" key="1">
    <citation type="journal article" date="2015" name="Sci. Rep.">
        <title>The power of single molecule real-time sequencing technology in the de novo assembly of a eukaryotic genome.</title>
        <authorList>
            <person name="Sakai H."/>
            <person name="Naito K."/>
            <person name="Ogiso-Tanaka E."/>
            <person name="Takahashi Y."/>
            <person name="Iseki K."/>
            <person name="Muto C."/>
            <person name="Satou K."/>
            <person name="Teruya K."/>
            <person name="Shiroma A."/>
            <person name="Shimoji M."/>
            <person name="Hirano T."/>
            <person name="Itoh T."/>
            <person name="Kaga A."/>
            <person name="Tomooka N."/>
        </authorList>
    </citation>
    <scope>NUCLEOTIDE SEQUENCE [LARGE SCALE GENOMIC DNA]</scope>
    <source>
        <strain evidence="4">cv. Shumari</strain>
    </source>
</reference>
<dbReference type="PANTHER" id="PTHR23160">
    <property type="entry name" value="SYNAPTONEMAL COMPLEX PROTEIN-RELATED"/>
    <property type="match status" value="1"/>
</dbReference>